<comment type="caution">
    <text evidence="1">The sequence shown here is derived from an EMBL/GenBank/DDBJ whole genome shotgun (WGS) entry which is preliminary data.</text>
</comment>
<organism evidence="1 2">
    <name type="scientific">Rhodopirellula halodulae</name>
    <dbReference type="NCBI Taxonomy" id="2894198"/>
    <lineage>
        <taxon>Bacteria</taxon>
        <taxon>Pseudomonadati</taxon>
        <taxon>Planctomycetota</taxon>
        <taxon>Planctomycetia</taxon>
        <taxon>Pirellulales</taxon>
        <taxon>Pirellulaceae</taxon>
        <taxon>Rhodopirellula</taxon>
    </lineage>
</organism>
<keyword evidence="2" id="KW-1185">Reference proteome</keyword>
<name>A0ABS8NLZ4_9BACT</name>
<protein>
    <submittedName>
        <fullName evidence="1">Uncharacterized protein</fullName>
    </submittedName>
</protein>
<dbReference type="RefSeq" id="WP_230276043.1">
    <property type="nucleotide sequence ID" value="NZ_JAJKFW010000052.1"/>
</dbReference>
<evidence type="ECO:0000313" key="1">
    <source>
        <dbReference type="EMBL" id="MCC9644394.1"/>
    </source>
</evidence>
<reference evidence="1" key="1">
    <citation type="submission" date="2021-11" db="EMBL/GenBank/DDBJ databases">
        <title>Genome sequence.</title>
        <authorList>
            <person name="Sun Q."/>
        </authorList>
    </citation>
    <scope>NUCLEOTIDE SEQUENCE</scope>
    <source>
        <strain evidence="1">JC740</strain>
    </source>
</reference>
<dbReference type="Proteomes" id="UP001430306">
    <property type="component" value="Unassembled WGS sequence"/>
</dbReference>
<proteinExistence type="predicted"/>
<sequence length="76" mass="8545">MSDYSHLHRTEPYEILERITALDEMLASPVSSISVDGTTTKFDIEAARKERQQLLSLLPGLKGYRPFFTSIRTTGG</sequence>
<dbReference type="EMBL" id="JAJKFW010000052">
    <property type="protein sequence ID" value="MCC9644394.1"/>
    <property type="molecule type" value="Genomic_DNA"/>
</dbReference>
<accession>A0ABS8NLZ4</accession>
<evidence type="ECO:0000313" key="2">
    <source>
        <dbReference type="Proteomes" id="UP001430306"/>
    </source>
</evidence>
<gene>
    <name evidence="1" type="ORF">LOC71_19145</name>
</gene>